<dbReference type="EMBL" id="JACFXV010000064">
    <property type="protein sequence ID" value="MBA5778766.1"/>
    <property type="molecule type" value="Genomic_DNA"/>
</dbReference>
<dbReference type="PANTHER" id="PTHR41729:SF1">
    <property type="entry name" value="GLUTAMYL-TRNA SYNTHETASE"/>
    <property type="match status" value="1"/>
</dbReference>
<dbReference type="PANTHER" id="PTHR41729">
    <property type="entry name" value="GLUTAMYL-TRNA SYNTHETASE"/>
    <property type="match status" value="1"/>
</dbReference>
<keyword evidence="2" id="KW-1185">Reference proteome</keyword>
<dbReference type="Proteomes" id="UP000541109">
    <property type="component" value="Unassembled WGS sequence"/>
</dbReference>
<dbReference type="RefSeq" id="WP_182167403.1">
    <property type="nucleotide sequence ID" value="NZ_JACFXV010000064.1"/>
</dbReference>
<gene>
    <name evidence="1" type="ORF">H2509_16700</name>
</gene>
<organism evidence="1 2">
    <name type="scientific">Stappia albiluteola</name>
    <dbReference type="NCBI Taxonomy" id="2758565"/>
    <lineage>
        <taxon>Bacteria</taxon>
        <taxon>Pseudomonadati</taxon>
        <taxon>Pseudomonadota</taxon>
        <taxon>Alphaproteobacteria</taxon>
        <taxon>Hyphomicrobiales</taxon>
        <taxon>Stappiaceae</taxon>
        <taxon>Stappia</taxon>
    </lineage>
</organism>
<accession>A0A839AI72</accession>
<sequence>MSERLTKVHSEIDAANGADPNLIEVDGEARPAEQVYGERMSGWLDRFAPDANELVRIAVRAQHLERFRLPRSAYPMDKPGYHRWRNEQKRRHAERIAGIMTANGYTSEEAERVASIVRKENLKRDPDVQLLEDVACLVFMQFYFASFARDHEADKIVGIVARTWVKMSEKAHEAALALPLPEDLAPLVHRGIAQATGTVVHEAQ</sequence>
<dbReference type="InterPro" id="IPR025255">
    <property type="entry name" value="DUF4202"/>
</dbReference>
<dbReference type="AlphaFoldDB" id="A0A839AI72"/>
<evidence type="ECO:0000313" key="1">
    <source>
        <dbReference type="EMBL" id="MBA5778766.1"/>
    </source>
</evidence>
<name>A0A839AI72_9HYPH</name>
<protein>
    <submittedName>
        <fullName evidence="1">DUF4202 domain-containing protein</fullName>
    </submittedName>
</protein>
<evidence type="ECO:0000313" key="2">
    <source>
        <dbReference type="Proteomes" id="UP000541109"/>
    </source>
</evidence>
<comment type="caution">
    <text evidence="1">The sequence shown here is derived from an EMBL/GenBank/DDBJ whole genome shotgun (WGS) entry which is preliminary data.</text>
</comment>
<proteinExistence type="predicted"/>
<reference evidence="1 2" key="1">
    <citation type="submission" date="2020-07" db="EMBL/GenBank/DDBJ databases">
        <title>Stappia sp., F7233, whole genome shotgun sequencing project.</title>
        <authorList>
            <person name="Jiang S."/>
            <person name="Liu Z.W."/>
            <person name="Du Z.J."/>
        </authorList>
    </citation>
    <scope>NUCLEOTIDE SEQUENCE [LARGE SCALE GENOMIC DNA]</scope>
    <source>
        <strain evidence="1 2">F7233</strain>
    </source>
</reference>
<dbReference type="Pfam" id="PF13875">
    <property type="entry name" value="DUF4202"/>
    <property type="match status" value="1"/>
</dbReference>